<evidence type="ECO:0000256" key="7">
    <source>
        <dbReference type="ARBA" id="ARBA00023136"/>
    </source>
</evidence>
<feature type="transmembrane region" description="Helical" evidence="10">
    <location>
        <begin position="34"/>
        <end position="54"/>
    </location>
</feature>
<dbReference type="InParanoid" id="A0A6P7FXL5"/>
<feature type="transmembrane region" description="Helical" evidence="10">
    <location>
        <begin position="280"/>
        <end position="300"/>
    </location>
</feature>
<dbReference type="GO" id="GO:0007165">
    <property type="term" value="P:signal transduction"/>
    <property type="evidence" value="ECO:0007669"/>
    <property type="project" value="UniProtKB-KW"/>
</dbReference>
<keyword evidence="4 10" id="KW-0812">Transmembrane</keyword>
<name>A0A6P7FXL5_DIAVI</name>
<organism evidence="11">
    <name type="scientific">Diabrotica virgifera virgifera</name>
    <name type="common">western corn rootworm</name>
    <dbReference type="NCBI Taxonomy" id="50390"/>
    <lineage>
        <taxon>Eukaryota</taxon>
        <taxon>Metazoa</taxon>
        <taxon>Ecdysozoa</taxon>
        <taxon>Arthropoda</taxon>
        <taxon>Hexapoda</taxon>
        <taxon>Insecta</taxon>
        <taxon>Pterygota</taxon>
        <taxon>Neoptera</taxon>
        <taxon>Endopterygota</taxon>
        <taxon>Coleoptera</taxon>
        <taxon>Polyphaga</taxon>
        <taxon>Cucujiformia</taxon>
        <taxon>Chrysomeloidea</taxon>
        <taxon>Chrysomelidae</taxon>
        <taxon>Galerucinae</taxon>
        <taxon>Diabroticina</taxon>
        <taxon>Diabroticites</taxon>
        <taxon>Diabrotica</taxon>
    </lineage>
</organism>
<keyword evidence="6 10" id="KW-1133">Transmembrane helix</keyword>
<dbReference type="InterPro" id="IPR004117">
    <property type="entry name" value="7tm6_olfct_rcpt"/>
</dbReference>
<feature type="transmembrane region" description="Helical" evidence="10">
    <location>
        <begin position="252"/>
        <end position="274"/>
    </location>
</feature>
<dbReference type="AlphaFoldDB" id="A0A6P7FXL5"/>
<keyword evidence="7 10" id="KW-0472">Membrane</keyword>
<evidence type="ECO:0000256" key="1">
    <source>
        <dbReference type="ARBA" id="ARBA00004651"/>
    </source>
</evidence>
<protein>
    <recommendedName>
        <fullName evidence="10">Odorant receptor</fullName>
    </recommendedName>
</protein>
<dbReference type="GO" id="GO:0005886">
    <property type="term" value="C:plasma membrane"/>
    <property type="evidence" value="ECO:0007669"/>
    <property type="project" value="UniProtKB-SubCell"/>
</dbReference>
<evidence type="ECO:0000256" key="10">
    <source>
        <dbReference type="RuleBase" id="RU351113"/>
    </source>
</evidence>
<feature type="transmembrane region" description="Helical" evidence="10">
    <location>
        <begin position="112"/>
        <end position="135"/>
    </location>
</feature>
<evidence type="ECO:0000256" key="4">
    <source>
        <dbReference type="ARBA" id="ARBA00022692"/>
    </source>
</evidence>
<keyword evidence="3 10" id="KW-0716">Sensory transduction</keyword>
<dbReference type="Pfam" id="PF02949">
    <property type="entry name" value="7tm_6"/>
    <property type="match status" value="1"/>
</dbReference>
<feature type="transmembrane region" description="Helical" evidence="10">
    <location>
        <begin position="60"/>
        <end position="78"/>
    </location>
</feature>
<dbReference type="PANTHER" id="PTHR21137:SF35">
    <property type="entry name" value="ODORANT RECEPTOR 19A-RELATED"/>
    <property type="match status" value="1"/>
</dbReference>
<accession>A0A6P7FXL5</accession>
<keyword evidence="8 10" id="KW-0675">Receptor</keyword>
<evidence type="ECO:0000256" key="3">
    <source>
        <dbReference type="ARBA" id="ARBA00022606"/>
    </source>
</evidence>
<reference evidence="11" key="1">
    <citation type="submission" date="2025-08" db="UniProtKB">
        <authorList>
            <consortium name="RefSeq"/>
        </authorList>
    </citation>
    <scope>IDENTIFICATION</scope>
    <source>
        <tissue evidence="11">Whole insect</tissue>
    </source>
</reference>
<evidence type="ECO:0000256" key="2">
    <source>
        <dbReference type="ARBA" id="ARBA00022475"/>
    </source>
</evidence>
<feature type="transmembrane region" description="Helical" evidence="10">
    <location>
        <begin position="155"/>
        <end position="179"/>
    </location>
</feature>
<dbReference type="RefSeq" id="XP_028141299.1">
    <property type="nucleotide sequence ID" value="XM_028285498.1"/>
</dbReference>
<sequence length="366" mass="41962">MEESIRIMTKKEDPLKKMRILLGLNFVSKRWAKVMSLTLVTVHCLINWVGFQVLRMESSLLLIFIGLPPMVVAVINTLQNLSQFPNLVYKYCMSFRSLNQRLKINIERESEATIYIAITNTLILQFSVASIFWIFSRKDFEVIDMKVYAKFQNCLGRYVILFLDVATIVYLQAAAWALAQIANGTVYIYKQIKFQTLALISWMDDLHQCDNKIVDPYNETYQKKVNSTLNKIILRYLEIIKYYKDINNSQHILIYGLLSSGFAALISGIVIMLLEGPNGIFATLPITVMVVFMLMQTCLIGEDIEAASNKFNESMYNADWMYWNQSNKKMLLILLVSTTKPMALKISGVGTINLQFVKEVGVLKSL</sequence>
<proteinExistence type="inferred from homology"/>
<dbReference type="GO" id="GO:0005549">
    <property type="term" value="F:odorant binding"/>
    <property type="evidence" value="ECO:0007669"/>
    <property type="project" value="InterPro"/>
</dbReference>
<dbReference type="GO" id="GO:0004984">
    <property type="term" value="F:olfactory receptor activity"/>
    <property type="evidence" value="ECO:0007669"/>
    <property type="project" value="InterPro"/>
</dbReference>
<comment type="caution">
    <text evidence="10">Lacks conserved residue(s) required for the propagation of feature annotation.</text>
</comment>
<keyword evidence="5 10" id="KW-0552">Olfaction</keyword>
<comment type="similarity">
    <text evidence="10">Belongs to the insect chemoreceptor superfamily. Heteromeric odorant receptor channel (TC 1.A.69) family.</text>
</comment>
<evidence type="ECO:0000256" key="5">
    <source>
        <dbReference type="ARBA" id="ARBA00022725"/>
    </source>
</evidence>
<comment type="subcellular location">
    <subcellularLocation>
        <location evidence="1 10">Cell membrane</location>
        <topology evidence="1 10">Multi-pass membrane protein</topology>
    </subcellularLocation>
</comment>
<dbReference type="PANTHER" id="PTHR21137">
    <property type="entry name" value="ODORANT RECEPTOR"/>
    <property type="match status" value="1"/>
</dbReference>
<evidence type="ECO:0000256" key="8">
    <source>
        <dbReference type="ARBA" id="ARBA00023170"/>
    </source>
</evidence>
<evidence type="ECO:0000256" key="6">
    <source>
        <dbReference type="ARBA" id="ARBA00022989"/>
    </source>
</evidence>
<evidence type="ECO:0000256" key="9">
    <source>
        <dbReference type="ARBA" id="ARBA00023224"/>
    </source>
</evidence>
<gene>
    <name evidence="11" type="primary">LOC114335284</name>
</gene>
<evidence type="ECO:0000313" key="11">
    <source>
        <dbReference type="RefSeq" id="XP_028141299.1"/>
    </source>
</evidence>
<keyword evidence="9 10" id="KW-0807">Transducer</keyword>
<keyword evidence="2" id="KW-1003">Cell membrane</keyword>